<protein>
    <recommendedName>
        <fullName evidence="4">ParB/Sulfiredoxin domain-containing protein</fullName>
    </recommendedName>
</protein>
<dbReference type="Gene3D" id="3.90.1530.10">
    <property type="entry name" value="Conserved hypothetical protein from pyrococcus furiosus pfu- 392566-001, ParB domain"/>
    <property type="match status" value="1"/>
</dbReference>
<dbReference type="EMBL" id="AP018216">
    <property type="protein sequence ID" value="BAY72088.1"/>
    <property type="molecule type" value="Genomic_DNA"/>
</dbReference>
<feature type="coiled-coil region" evidence="1">
    <location>
        <begin position="129"/>
        <end position="163"/>
    </location>
</feature>
<evidence type="ECO:0000256" key="1">
    <source>
        <dbReference type="SAM" id="Coils"/>
    </source>
</evidence>
<accession>A0A1Z4KSY7</accession>
<name>A0A1Z4KSY7_ANAVA</name>
<gene>
    <name evidence="2" type="ORF">NIES23_49120</name>
</gene>
<organism evidence="2 3">
    <name type="scientific">Trichormus variabilis NIES-23</name>
    <dbReference type="NCBI Taxonomy" id="1973479"/>
    <lineage>
        <taxon>Bacteria</taxon>
        <taxon>Bacillati</taxon>
        <taxon>Cyanobacteriota</taxon>
        <taxon>Cyanophyceae</taxon>
        <taxon>Nostocales</taxon>
        <taxon>Nostocaceae</taxon>
        <taxon>Trichormus</taxon>
    </lineage>
</organism>
<reference evidence="2 3" key="1">
    <citation type="submission" date="2017-06" db="EMBL/GenBank/DDBJ databases">
        <title>Genome sequencing of cyanobaciteial culture collection at National Institute for Environmental Studies (NIES).</title>
        <authorList>
            <person name="Hirose Y."/>
            <person name="Shimura Y."/>
            <person name="Fujisawa T."/>
            <person name="Nakamura Y."/>
            <person name="Kawachi M."/>
        </authorList>
    </citation>
    <scope>NUCLEOTIDE SEQUENCE [LARGE SCALE GENOMIC DNA]</scope>
    <source>
        <strain evidence="2 3">NIES-23</strain>
    </source>
</reference>
<proteinExistence type="predicted"/>
<evidence type="ECO:0000313" key="2">
    <source>
        <dbReference type="EMBL" id="BAY72088.1"/>
    </source>
</evidence>
<evidence type="ECO:0008006" key="4">
    <source>
        <dbReference type="Google" id="ProtNLM"/>
    </source>
</evidence>
<dbReference type="Proteomes" id="UP000217507">
    <property type="component" value="Chromosome"/>
</dbReference>
<dbReference type="AlphaFoldDB" id="A0A1Z4KSY7"/>
<sequence>MKFYTVDVKNISSDVPASNFVNDELNSLADNIIVSGGLIKPLILKMSGLEAYTVVDGHFEYYAAVRAREKNPRQCEMVNAFVIAPNNEDNISKQVAAFKELNFSDKNHLTIEHKKEVNNLESSIVNQKLDLFTKQIDDLRSELVQERLERQKLYEAIKVIENQIPKQITPLEAFNNLNLLELTFRLRTSGFTDKKAAQVVESLDKERKKRKFESLKDVTERVTIANGKKRVKGISGDKMVDIVDTWSRILFT</sequence>
<keyword evidence="1" id="KW-0175">Coiled coil</keyword>
<evidence type="ECO:0000313" key="3">
    <source>
        <dbReference type="Proteomes" id="UP000217507"/>
    </source>
</evidence>